<dbReference type="InterPro" id="IPR001789">
    <property type="entry name" value="Sig_transdc_resp-reg_receiver"/>
</dbReference>
<dbReference type="Pfam" id="PF12833">
    <property type="entry name" value="HTH_18"/>
    <property type="match status" value="1"/>
</dbReference>
<keyword evidence="8" id="KW-1185">Reference proteome</keyword>
<dbReference type="HOGENOM" id="CLU_000445_5_1_9"/>
<keyword evidence="1" id="KW-0805">Transcription regulation</keyword>
<dbReference type="Gene3D" id="3.40.50.2300">
    <property type="match status" value="1"/>
</dbReference>
<organism evidence="7 8">
    <name type="scientific">Paenibacillus beijingensis</name>
    <dbReference type="NCBI Taxonomy" id="1126833"/>
    <lineage>
        <taxon>Bacteria</taxon>
        <taxon>Bacillati</taxon>
        <taxon>Bacillota</taxon>
        <taxon>Bacilli</taxon>
        <taxon>Bacillales</taxon>
        <taxon>Paenibacillaceae</taxon>
        <taxon>Paenibacillus</taxon>
    </lineage>
</organism>
<gene>
    <name evidence="7" type="ORF">VN24_20510</name>
</gene>
<dbReference type="Proteomes" id="UP000032633">
    <property type="component" value="Chromosome"/>
</dbReference>
<evidence type="ECO:0000256" key="4">
    <source>
        <dbReference type="PROSITE-ProRule" id="PRU00169"/>
    </source>
</evidence>
<dbReference type="PATRIC" id="fig|1126833.4.peg.4512"/>
<dbReference type="InterPro" id="IPR020449">
    <property type="entry name" value="Tscrpt_reg_AraC-type_HTH"/>
</dbReference>
<dbReference type="RefSeq" id="WP_045671937.1">
    <property type="nucleotide sequence ID" value="NZ_CP011058.1"/>
</dbReference>
<evidence type="ECO:0000259" key="6">
    <source>
        <dbReference type="PROSITE" id="PS50110"/>
    </source>
</evidence>
<proteinExistence type="predicted"/>
<dbReference type="SUPFAM" id="SSF46689">
    <property type="entry name" value="Homeodomain-like"/>
    <property type="match status" value="2"/>
</dbReference>
<reference evidence="8" key="2">
    <citation type="submission" date="2015-03" db="EMBL/GenBank/DDBJ databases">
        <title>Genome sequence of Paenibacillus beijingensis strain DSM 24997T.</title>
        <authorList>
            <person name="Kwak Y."/>
            <person name="Shin J.-H."/>
        </authorList>
    </citation>
    <scope>NUCLEOTIDE SEQUENCE [LARGE SCALE GENOMIC DNA]</scope>
    <source>
        <strain evidence="8">DSM 24997</strain>
    </source>
</reference>
<dbReference type="Gene3D" id="1.10.10.60">
    <property type="entry name" value="Homeodomain-like"/>
    <property type="match status" value="2"/>
</dbReference>
<feature type="modified residue" description="4-aspartylphosphate" evidence="4">
    <location>
        <position position="55"/>
    </location>
</feature>
<dbReference type="GO" id="GO:0043565">
    <property type="term" value="F:sequence-specific DNA binding"/>
    <property type="evidence" value="ECO:0007669"/>
    <property type="project" value="InterPro"/>
</dbReference>
<dbReference type="EMBL" id="CP011058">
    <property type="protein sequence ID" value="AJY76511.1"/>
    <property type="molecule type" value="Genomic_DNA"/>
</dbReference>
<evidence type="ECO:0008006" key="9">
    <source>
        <dbReference type="Google" id="ProtNLM"/>
    </source>
</evidence>
<protein>
    <recommendedName>
        <fullName evidence="9">AraC family transcriptional regulator</fullName>
    </recommendedName>
</protein>
<dbReference type="PROSITE" id="PS50110">
    <property type="entry name" value="RESPONSE_REGULATORY"/>
    <property type="match status" value="1"/>
</dbReference>
<dbReference type="PRINTS" id="PR00032">
    <property type="entry name" value="HTHARAC"/>
</dbReference>
<dbReference type="SUPFAM" id="SSF52172">
    <property type="entry name" value="CheY-like"/>
    <property type="match status" value="1"/>
</dbReference>
<dbReference type="PANTHER" id="PTHR43280">
    <property type="entry name" value="ARAC-FAMILY TRANSCRIPTIONAL REGULATOR"/>
    <property type="match status" value="1"/>
</dbReference>
<dbReference type="InterPro" id="IPR011006">
    <property type="entry name" value="CheY-like_superfamily"/>
</dbReference>
<evidence type="ECO:0000313" key="7">
    <source>
        <dbReference type="EMBL" id="AJY76511.1"/>
    </source>
</evidence>
<name>A0A0D5NMK3_9BACL</name>
<dbReference type="SMART" id="SM00448">
    <property type="entry name" value="REC"/>
    <property type="match status" value="1"/>
</dbReference>
<feature type="domain" description="Response regulatory" evidence="6">
    <location>
        <begin position="3"/>
        <end position="120"/>
    </location>
</feature>
<sequence>MWSTLIVEDEHQAAEYVRTLVLKADAGFRIVGDASNGKEAYELIVKNAPDLVICDIRMPEWDGIELLKRVRQAGIESRFVMLTCMNEFEYARQALEYGASSYLLKLSMDLISFKKMLEKMDAELRKLGRMKQIETYLSAVPERDQAATDHPEINKVIEYLNARYRGQVTLSSAARHINMDPSYLSDLFKRKTSLTLTEYVNRLRIDAALFYLKQTDDAVGEIGARVGFMNDNYFIKMFKRLTGMTPSQYRRQFRP</sequence>
<evidence type="ECO:0000256" key="1">
    <source>
        <dbReference type="ARBA" id="ARBA00023015"/>
    </source>
</evidence>
<keyword evidence="4" id="KW-0597">Phosphoprotein</keyword>
<dbReference type="GO" id="GO:0000160">
    <property type="term" value="P:phosphorelay signal transduction system"/>
    <property type="evidence" value="ECO:0007669"/>
    <property type="project" value="InterPro"/>
</dbReference>
<dbReference type="GO" id="GO:0003700">
    <property type="term" value="F:DNA-binding transcription factor activity"/>
    <property type="evidence" value="ECO:0007669"/>
    <property type="project" value="InterPro"/>
</dbReference>
<evidence type="ECO:0000256" key="3">
    <source>
        <dbReference type="ARBA" id="ARBA00023163"/>
    </source>
</evidence>
<evidence type="ECO:0000259" key="5">
    <source>
        <dbReference type="PROSITE" id="PS01124"/>
    </source>
</evidence>
<evidence type="ECO:0000313" key="8">
    <source>
        <dbReference type="Proteomes" id="UP000032633"/>
    </source>
</evidence>
<dbReference type="OrthoDB" id="1769137at2"/>
<dbReference type="PANTHER" id="PTHR43280:SF2">
    <property type="entry name" value="HTH-TYPE TRANSCRIPTIONAL REGULATOR EXSA"/>
    <property type="match status" value="1"/>
</dbReference>
<dbReference type="PROSITE" id="PS00041">
    <property type="entry name" value="HTH_ARAC_FAMILY_1"/>
    <property type="match status" value="1"/>
</dbReference>
<dbReference type="CDD" id="cd17536">
    <property type="entry name" value="REC_YesN-like"/>
    <property type="match status" value="1"/>
</dbReference>
<dbReference type="STRING" id="1126833.VN24_20510"/>
<evidence type="ECO:0000256" key="2">
    <source>
        <dbReference type="ARBA" id="ARBA00023125"/>
    </source>
</evidence>
<dbReference type="Pfam" id="PF00072">
    <property type="entry name" value="Response_reg"/>
    <property type="match status" value="1"/>
</dbReference>
<dbReference type="KEGG" id="pbj:VN24_20510"/>
<dbReference type="SMART" id="SM00342">
    <property type="entry name" value="HTH_ARAC"/>
    <property type="match status" value="1"/>
</dbReference>
<dbReference type="InterPro" id="IPR018062">
    <property type="entry name" value="HTH_AraC-typ_CS"/>
</dbReference>
<feature type="domain" description="HTH araC/xylS-type" evidence="5">
    <location>
        <begin position="154"/>
        <end position="252"/>
    </location>
</feature>
<dbReference type="AlphaFoldDB" id="A0A0D5NMK3"/>
<dbReference type="PROSITE" id="PS01124">
    <property type="entry name" value="HTH_ARAC_FAMILY_2"/>
    <property type="match status" value="1"/>
</dbReference>
<keyword evidence="3" id="KW-0804">Transcription</keyword>
<reference evidence="7 8" key="1">
    <citation type="journal article" date="2015" name="J. Biotechnol.">
        <title>Complete genome sequence of Paenibacillus beijingensis 7188(T) (=DSM 24997(T)), a novel rhizobacterium from jujube garden soil.</title>
        <authorList>
            <person name="Kwak Y."/>
            <person name="Shin J.H."/>
        </authorList>
    </citation>
    <scope>NUCLEOTIDE SEQUENCE [LARGE SCALE GENOMIC DNA]</scope>
    <source>
        <strain evidence="7 8">DSM 24997</strain>
    </source>
</reference>
<dbReference type="InterPro" id="IPR009057">
    <property type="entry name" value="Homeodomain-like_sf"/>
</dbReference>
<keyword evidence="2" id="KW-0238">DNA-binding</keyword>
<accession>A0A0D5NMK3</accession>
<dbReference type="InterPro" id="IPR018060">
    <property type="entry name" value="HTH_AraC"/>
</dbReference>